<feature type="chain" id="PRO_5032838564" evidence="2">
    <location>
        <begin position="19"/>
        <end position="318"/>
    </location>
</feature>
<dbReference type="PIRSF" id="PIRSF017082">
    <property type="entry name" value="YflP"/>
    <property type="match status" value="1"/>
</dbReference>
<dbReference type="Pfam" id="PF03401">
    <property type="entry name" value="TctC"/>
    <property type="match status" value="1"/>
</dbReference>
<accession>A0A848HAR1</accession>
<evidence type="ECO:0000313" key="3">
    <source>
        <dbReference type="EMBL" id="NML47564.1"/>
    </source>
</evidence>
<dbReference type="PANTHER" id="PTHR42928:SF5">
    <property type="entry name" value="BLR1237 PROTEIN"/>
    <property type="match status" value="1"/>
</dbReference>
<keyword evidence="2" id="KW-0732">Signal</keyword>
<comment type="caution">
    <text evidence="3">The sequence shown here is derived from an EMBL/GenBank/DDBJ whole genome shotgun (WGS) entry which is preliminary data.</text>
</comment>
<evidence type="ECO:0000256" key="2">
    <source>
        <dbReference type="SAM" id="SignalP"/>
    </source>
</evidence>
<dbReference type="RefSeq" id="WP_169421832.1">
    <property type="nucleotide sequence ID" value="NZ_JABBFX010000003.1"/>
</dbReference>
<name>A0A848HAR1_9BURK</name>
<comment type="similarity">
    <text evidence="1">Belongs to the UPF0065 (bug) family.</text>
</comment>
<dbReference type="AlphaFoldDB" id="A0A848HAR1"/>
<dbReference type="CDD" id="cd13578">
    <property type="entry name" value="PBP2_Bug27"/>
    <property type="match status" value="1"/>
</dbReference>
<dbReference type="InterPro" id="IPR042100">
    <property type="entry name" value="Bug_dom1"/>
</dbReference>
<dbReference type="Gene3D" id="3.40.190.10">
    <property type="entry name" value="Periplasmic binding protein-like II"/>
    <property type="match status" value="1"/>
</dbReference>
<proteinExistence type="inferred from homology"/>
<dbReference type="SUPFAM" id="SSF53850">
    <property type="entry name" value="Periplasmic binding protein-like II"/>
    <property type="match status" value="1"/>
</dbReference>
<dbReference type="PANTHER" id="PTHR42928">
    <property type="entry name" value="TRICARBOXYLATE-BINDING PROTEIN"/>
    <property type="match status" value="1"/>
</dbReference>
<keyword evidence="4" id="KW-1185">Reference proteome</keyword>
<dbReference type="InterPro" id="IPR005064">
    <property type="entry name" value="BUG"/>
</dbReference>
<evidence type="ECO:0000256" key="1">
    <source>
        <dbReference type="ARBA" id="ARBA00006987"/>
    </source>
</evidence>
<gene>
    <name evidence="3" type="ORF">HHL11_27695</name>
</gene>
<dbReference type="Proteomes" id="UP000541185">
    <property type="component" value="Unassembled WGS sequence"/>
</dbReference>
<sequence length="318" mass="33604">MKLRAALLLATVLGAAHAQDYPSKPIHLVVGYAPGGAWDILARQLQPRLTEALGQPVIVENKAGANGIIGSDYVAKAAPDGYTLLLAGLTPLVLNSLTYPKLPYNATSSFVGISTIATTPILFVVKPDVPAKTLPELVAASRAKPDSLTFATVGTGGSTRVVFELFKRSSGAEVRYIPYKAVAQGMTELLAGMVDAMAIDLPVLYPRVKDGKLRAIAITSEKRNPLLPDVPTAAEQGLPALTAGNWYALLAPAKTPRPVVDKLHAALTRVLTQTDLKDQLLAGGVEPMAGTPESYNAFLAAELARWGKVVKEAHIESE</sequence>
<organism evidence="3 4">
    <name type="scientific">Ramlibacter agri</name>
    <dbReference type="NCBI Taxonomy" id="2728837"/>
    <lineage>
        <taxon>Bacteria</taxon>
        <taxon>Pseudomonadati</taxon>
        <taxon>Pseudomonadota</taxon>
        <taxon>Betaproteobacteria</taxon>
        <taxon>Burkholderiales</taxon>
        <taxon>Comamonadaceae</taxon>
        <taxon>Ramlibacter</taxon>
    </lineage>
</organism>
<evidence type="ECO:0000313" key="4">
    <source>
        <dbReference type="Proteomes" id="UP000541185"/>
    </source>
</evidence>
<reference evidence="3 4" key="1">
    <citation type="submission" date="2020-04" db="EMBL/GenBank/DDBJ databases">
        <title>Ramlibacter sp. G-1-2-2 isolated from soil.</title>
        <authorList>
            <person name="Dahal R.H."/>
        </authorList>
    </citation>
    <scope>NUCLEOTIDE SEQUENCE [LARGE SCALE GENOMIC DNA]</scope>
    <source>
        <strain evidence="3 4">G-1-2-2</strain>
    </source>
</reference>
<feature type="signal peptide" evidence="2">
    <location>
        <begin position="1"/>
        <end position="18"/>
    </location>
</feature>
<dbReference type="EMBL" id="JABBFX010000003">
    <property type="protein sequence ID" value="NML47564.1"/>
    <property type="molecule type" value="Genomic_DNA"/>
</dbReference>
<dbReference type="Gene3D" id="3.40.190.150">
    <property type="entry name" value="Bordetella uptake gene, domain 1"/>
    <property type="match status" value="1"/>
</dbReference>
<protein>
    <submittedName>
        <fullName evidence="3">Tripartite tricarboxylate transporter substrate binding protein</fullName>
    </submittedName>
</protein>